<sequence length="167" mass="19202">MILIIPVKPHVKEFYQSSHVLGSEAIDVRRNSRLGELVAAVFSFYPLQEVDQEDLAVVDFLDPDRLHLKLKFPLRSCLVTDDRLLQLGKLLEVLFEFYTIGWCKGRMDIFPSMNGAAVRFTDRHQISEEHYTADAVRKLVTRSTQENDTIFNKLSVSEKRNVASFAE</sequence>
<dbReference type="AlphaFoldDB" id="A0A368JS53"/>
<dbReference type="EMBL" id="QOWE01000008">
    <property type="protein sequence ID" value="RCR69433.1"/>
    <property type="molecule type" value="Genomic_DNA"/>
</dbReference>
<evidence type="ECO:0000313" key="2">
    <source>
        <dbReference type="Proteomes" id="UP000253383"/>
    </source>
</evidence>
<comment type="caution">
    <text evidence="1">The sequence shown here is derived from an EMBL/GenBank/DDBJ whole genome shotgun (WGS) entry which is preliminary data.</text>
</comment>
<reference evidence="1 2" key="1">
    <citation type="submission" date="2018-07" db="EMBL/GenBank/DDBJ databases">
        <title>Genome analysis of Larkinella rosea.</title>
        <authorList>
            <person name="Zhou Z."/>
            <person name="Wang G."/>
        </authorList>
    </citation>
    <scope>NUCLEOTIDE SEQUENCE [LARGE SCALE GENOMIC DNA]</scope>
    <source>
        <strain evidence="2">zzj9</strain>
    </source>
</reference>
<proteinExistence type="predicted"/>
<protein>
    <submittedName>
        <fullName evidence="1">Uncharacterized protein</fullName>
    </submittedName>
</protein>
<accession>A0A368JS53</accession>
<name>A0A368JS53_9BACT</name>
<organism evidence="1 2">
    <name type="scientific">Larkinella punicea</name>
    <dbReference type="NCBI Taxonomy" id="2315727"/>
    <lineage>
        <taxon>Bacteria</taxon>
        <taxon>Pseudomonadati</taxon>
        <taxon>Bacteroidota</taxon>
        <taxon>Cytophagia</taxon>
        <taxon>Cytophagales</taxon>
        <taxon>Spirosomataceae</taxon>
        <taxon>Larkinella</taxon>
    </lineage>
</organism>
<dbReference type="RefSeq" id="WP_114406120.1">
    <property type="nucleotide sequence ID" value="NZ_QOWE01000008.1"/>
</dbReference>
<dbReference type="Proteomes" id="UP000253383">
    <property type="component" value="Unassembled WGS sequence"/>
</dbReference>
<gene>
    <name evidence="1" type="ORF">DUE52_11310</name>
</gene>
<keyword evidence="2" id="KW-1185">Reference proteome</keyword>
<evidence type="ECO:0000313" key="1">
    <source>
        <dbReference type="EMBL" id="RCR69433.1"/>
    </source>
</evidence>
<dbReference type="OrthoDB" id="948735at2"/>